<dbReference type="SUPFAM" id="SSF82861">
    <property type="entry name" value="Mechanosensitive channel protein MscS (YggB), transmembrane region"/>
    <property type="match status" value="1"/>
</dbReference>
<evidence type="ECO:0000259" key="9">
    <source>
        <dbReference type="Pfam" id="PF21082"/>
    </source>
</evidence>
<dbReference type="InterPro" id="IPR023408">
    <property type="entry name" value="MscS_beta-dom_sf"/>
</dbReference>
<protein>
    <submittedName>
        <fullName evidence="11">Small-conductance mechanosensitive ion channel</fullName>
    </submittedName>
</protein>
<keyword evidence="5 7" id="KW-1133">Transmembrane helix</keyword>
<dbReference type="InterPro" id="IPR049142">
    <property type="entry name" value="MS_channel_1st"/>
</dbReference>
<keyword evidence="3" id="KW-1003">Cell membrane</keyword>
<organism evidence="11 12">
    <name type="scientific">Methanocella arvoryzae (strain DSM 22066 / NBRC 105507 / MRE50)</name>
    <dbReference type="NCBI Taxonomy" id="351160"/>
    <lineage>
        <taxon>Archaea</taxon>
        <taxon>Methanobacteriati</taxon>
        <taxon>Methanobacteriota</taxon>
        <taxon>Stenosarchaea group</taxon>
        <taxon>Methanomicrobia</taxon>
        <taxon>Methanocellales</taxon>
        <taxon>Methanocellaceae</taxon>
        <taxon>Methanocella</taxon>
    </lineage>
</organism>
<sequence>MGSMRMMKELLESIWANAGTLFVITLILAAAFLASNLLGRFLSWYQMRAEAAGSRTLTLSITSFASKSLNLVIFSIAFITILAYLNISITPLLAGLGIAGIAVALASQDLFSNFFGAIAIFIDRPFKLGDRVKLSSGEYGDIVEIGIRSTRLKTLDNRVVVLPNASIASANINNYSLPDSRIRHTLRFSIEYGSDVEKATKILTDVASGMYGVLKEPAPAVYVEELGKYGINLVLLVWVENLRRDSDVPGWIYEQAVKSFASEGINMPYPTKDIRYQTISD</sequence>
<evidence type="ECO:0000313" key="12">
    <source>
        <dbReference type="Proteomes" id="UP000000663"/>
    </source>
</evidence>
<feature type="domain" description="Mechanosensitive ion channel MscS C-terminal" evidence="9">
    <location>
        <begin position="185"/>
        <end position="265"/>
    </location>
</feature>
<gene>
    <name evidence="11" type="primary">mscS-4</name>
    <name evidence="11" type="ORF">RRC391</name>
</gene>
<dbReference type="GO" id="GO:0008381">
    <property type="term" value="F:mechanosensitive monoatomic ion channel activity"/>
    <property type="evidence" value="ECO:0007669"/>
    <property type="project" value="InterPro"/>
</dbReference>
<keyword evidence="6 7" id="KW-0472">Membrane</keyword>
<evidence type="ECO:0000313" key="11">
    <source>
        <dbReference type="EMBL" id="CAJ38102.1"/>
    </source>
</evidence>
<evidence type="ECO:0000256" key="3">
    <source>
        <dbReference type="ARBA" id="ARBA00022475"/>
    </source>
</evidence>
<name>Q0W0J1_METAR</name>
<feature type="transmembrane region" description="Helical" evidence="7">
    <location>
        <begin position="93"/>
        <end position="122"/>
    </location>
</feature>
<dbReference type="SUPFAM" id="SSF82689">
    <property type="entry name" value="Mechanosensitive channel protein MscS (YggB), C-terminal domain"/>
    <property type="match status" value="1"/>
</dbReference>
<dbReference type="STRING" id="351160.RRC391"/>
<evidence type="ECO:0000256" key="7">
    <source>
        <dbReference type="SAM" id="Phobius"/>
    </source>
</evidence>
<evidence type="ECO:0000259" key="10">
    <source>
        <dbReference type="Pfam" id="PF21088"/>
    </source>
</evidence>
<evidence type="ECO:0000256" key="2">
    <source>
        <dbReference type="ARBA" id="ARBA00008017"/>
    </source>
</evidence>
<dbReference type="Gene3D" id="2.30.30.60">
    <property type="match status" value="1"/>
</dbReference>
<feature type="transmembrane region" description="Helical" evidence="7">
    <location>
        <begin position="69"/>
        <end position="87"/>
    </location>
</feature>
<accession>Q0W0J1</accession>
<dbReference type="InterPro" id="IPR010920">
    <property type="entry name" value="LSM_dom_sf"/>
</dbReference>
<evidence type="ECO:0000259" key="8">
    <source>
        <dbReference type="Pfam" id="PF00924"/>
    </source>
</evidence>
<dbReference type="KEGG" id="rci:RRC391"/>
<evidence type="ECO:0000256" key="6">
    <source>
        <dbReference type="ARBA" id="ARBA00023136"/>
    </source>
</evidence>
<comment type="subcellular location">
    <subcellularLocation>
        <location evidence="1">Cell membrane</location>
        <topology evidence="1">Multi-pass membrane protein</topology>
    </subcellularLocation>
</comment>
<dbReference type="InterPro" id="IPR045275">
    <property type="entry name" value="MscS_archaea/bacteria_type"/>
</dbReference>
<keyword evidence="4 7" id="KW-0812">Transmembrane</keyword>
<reference evidence="11 12" key="1">
    <citation type="journal article" date="2006" name="Science">
        <title>Genome of rice cluster I archaea -- the key methane producers in the rice rhizosphere.</title>
        <authorList>
            <person name="Erkel C."/>
            <person name="Kube M."/>
            <person name="Reinhardt R."/>
            <person name="Liesack W."/>
        </authorList>
    </citation>
    <scope>NUCLEOTIDE SEQUENCE [LARGE SCALE GENOMIC DNA]</scope>
    <source>
        <strain evidence="12">DSM 22066 / NBRC 105507 / MRE50</strain>
    </source>
</reference>
<feature type="transmembrane region" description="Helical" evidence="7">
    <location>
        <begin position="14"/>
        <end position="38"/>
    </location>
</feature>
<dbReference type="PANTHER" id="PTHR30221:SF1">
    <property type="entry name" value="SMALL-CONDUCTANCE MECHANOSENSITIVE CHANNEL"/>
    <property type="match status" value="1"/>
</dbReference>
<dbReference type="Proteomes" id="UP000000663">
    <property type="component" value="Chromosome"/>
</dbReference>
<evidence type="ECO:0000256" key="5">
    <source>
        <dbReference type="ARBA" id="ARBA00022989"/>
    </source>
</evidence>
<dbReference type="EMBL" id="AM114193">
    <property type="protein sequence ID" value="CAJ38102.1"/>
    <property type="molecule type" value="Genomic_DNA"/>
</dbReference>
<keyword evidence="12" id="KW-1185">Reference proteome</keyword>
<dbReference type="InterPro" id="IPR006685">
    <property type="entry name" value="MscS_channel_2nd"/>
</dbReference>
<feature type="domain" description="Mechanosensitive ion channel transmembrane helices 2/3" evidence="10">
    <location>
        <begin position="69"/>
        <end position="108"/>
    </location>
</feature>
<dbReference type="Pfam" id="PF00924">
    <property type="entry name" value="MS_channel_2nd"/>
    <property type="match status" value="1"/>
</dbReference>
<dbReference type="InterPro" id="IPR011066">
    <property type="entry name" value="MscS_channel_C_sf"/>
</dbReference>
<dbReference type="Pfam" id="PF21088">
    <property type="entry name" value="MS_channel_1st"/>
    <property type="match status" value="1"/>
</dbReference>
<dbReference type="Gene3D" id="1.10.287.1260">
    <property type="match status" value="1"/>
</dbReference>
<dbReference type="GO" id="GO:0005886">
    <property type="term" value="C:plasma membrane"/>
    <property type="evidence" value="ECO:0007669"/>
    <property type="project" value="UniProtKB-SubCell"/>
</dbReference>
<proteinExistence type="inferred from homology"/>
<dbReference type="InterPro" id="IPR049278">
    <property type="entry name" value="MS_channel_C"/>
</dbReference>
<dbReference type="PANTHER" id="PTHR30221">
    <property type="entry name" value="SMALL-CONDUCTANCE MECHANOSENSITIVE CHANNEL"/>
    <property type="match status" value="1"/>
</dbReference>
<evidence type="ECO:0000256" key="1">
    <source>
        <dbReference type="ARBA" id="ARBA00004651"/>
    </source>
</evidence>
<dbReference type="eggNOG" id="arCOG01568">
    <property type="taxonomic scope" value="Archaea"/>
</dbReference>
<dbReference type="InterPro" id="IPR011014">
    <property type="entry name" value="MscS_channel_TM-2"/>
</dbReference>
<feature type="domain" description="Mechanosensitive ion channel MscS" evidence="8">
    <location>
        <begin position="109"/>
        <end position="176"/>
    </location>
</feature>
<dbReference type="Gene3D" id="3.30.70.100">
    <property type="match status" value="1"/>
</dbReference>
<evidence type="ECO:0000256" key="4">
    <source>
        <dbReference type="ARBA" id="ARBA00022692"/>
    </source>
</evidence>
<comment type="similarity">
    <text evidence="2">Belongs to the MscS (TC 1.A.23) family.</text>
</comment>
<dbReference type="AlphaFoldDB" id="Q0W0J1"/>
<dbReference type="Pfam" id="PF21082">
    <property type="entry name" value="MS_channel_3rd"/>
    <property type="match status" value="1"/>
</dbReference>
<dbReference type="SUPFAM" id="SSF50182">
    <property type="entry name" value="Sm-like ribonucleoproteins"/>
    <property type="match status" value="1"/>
</dbReference>